<dbReference type="SUPFAM" id="SSF47384">
    <property type="entry name" value="Homodimeric domain of signal transducing histidine kinase"/>
    <property type="match status" value="1"/>
</dbReference>
<evidence type="ECO:0000256" key="7">
    <source>
        <dbReference type="ARBA" id="ARBA00022692"/>
    </source>
</evidence>
<dbReference type="SUPFAM" id="SSF55785">
    <property type="entry name" value="PYP-like sensor domain (PAS domain)"/>
    <property type="match status" value="1"/>
</dbReference>
<keyword evidence="5 15" id="KW-0597">Phosphoprotein</keyword>
<evidence type="ECO:0000256" key="13">
    <source>
        <dbReference type="ARBA" id="ARBA00023136"/>
    </source>
</evidence>
<dbReference type="Gene3D" id="3.30.450.20">
    <property type="entry name" value="PAS domain"/>
    <property type="match status" value="3"/>
</dbReference>
<dbReference type="InterPro" id="IPR036641">
    <property type="entry name" value="HPT_dom_sf"/>
</dbReference>
<comment type="catalytic activity">
    <reaction evidence="1">
        <text>ATP + protein L-histidine = ADP + protein N-phospho-L-histidine.</text>
        <dbReference type="EC" id="2.7.13.3"/>
    </reaction>
</comment>
<evidence type="ECO:0000256" key="9">
    <source>
        <dbReference type="ARBA" id="ARBA00022777"/>
    </source>
</evidence>
<evidence type="ECO:0000256" key="3">
    <source>
        <dbReference type="ARBA" id="ARBA00012438"/>
    </source>
</evidence>
<feature type="modified residue" description="Phosphohistidine" evidence="14">
    <location>
        <position position="1128"/>
    </location>
</feature>
<dbReference type="Gene3D" id="1.20.120.160">
    <property type="entry name" value="HPT domain"/>
    <property type="match status" value="1"/>
</dbReference>
<dbReference type="Pfam" id="PF00072">
    <property type="entry name" value="Response_reg"/>
    <property type="match status" value="2"/>
</dbReference>
<feature type="domain" description="PAC" evidence="21">
    <location>
        <begin position="444"/>
        <end position="496"/>
    </location>
</feature>
<dbReference type="InterPro" id="IPR013767">
    <property type="entry name" value="PAS_fold"/>
</dbReference>
<evidence type="ECO:0000256" key="4">
    <source>
        <dbReference type="ARBA" id="ARBA00022475"/>
    </source>
</evidence>
<dbReference type="InterPro" id="IPR036890">
    <property type="entry name" value="HATPase_C_sf"/>
</dbReference>
<dbReference type="SUPFAM" id="SSF47226">
    <property type="entry name" value="Histidine-containing phosphotransfer domain, HPT domain"/>
    <property type="match status" value="1"/>
</dbReference>
<proteinExistence type="predicted"/>
<dbReference type="CDD" id="cd17546">
    <property type="entry name" value="REC_hyHK_CKI1_RcsC-like"/>
    <property type="match status" value="1"/>
</dbReference>
<dbReference type="InterPro" id="IPR003594">
    <property type="entry name" value="HATPase_dom"/>
</dbReference>
<keyword evidence="9" id="KW-0418">Kinase</keyword>
<evidence type="ECO:0000313" key="25">
    <source>
        <dbReference type="Proteomes" id="UP001596528"/>
    </source>
</evidence>
<feature type="transmembrane region" description="Helical" evidence="17">
    <location>
        <begin position="280"/>
        <end position="303"/>
    </location>
</feature>
<dbReference type="InterPro" id="IPR000014">
    <property type="entry name" value="PAS"/>
</dbReference>
<dbReference type="InterPro" id="IPR011006">
    <property type="entry name" value="CheY-like_superfamily"/>
</dbReference>
<dbReference type="NCBIfam" id="TIGR00229">
    <property type="entry name" value="sensory_box"/>
    <property type="match status" value="2"/>
</dbReference>
<accession>A0ABW2UZ92</accession>
<evidence type="ECO:0000259" key="19">
    <source>
        <dbReference type="PROSITE" id="PS50110"/>
    </source>
</evidence>
<dbReference type="InterPro" id="IPR001610">
    <property type="entry name" value="PAC"/>
</dbReference>
<dbReference type="InterPro" id="IPR000700">
    <property type="entry name" value="PAS-assoc_C"/>
</dbReference>
<dbReference type="InterPro" id="IPR004358">
    <property type="entry name" value="Sig_transdc_His_kin-like_C"/>
</dbReference>
<evidence type="ECO:0000256" key="15">
    <source>
        <dbReference type="PROSITE-ProRule" id="PRU00169"/>
    </source>
</evidence>
<dbReference type="PRINTS" id="PR00344">
    <property type="entry name" value="BCTRLSENSOR"/>
</dbReference>
<dbReference type="PANTHER" id="PTHR45339">
    <property type="entry name" value="HYBRID SIGNAL TRANSDUCTION HISTIDINE KINASE J"/>
    <property type="match status" value="1"/>
</dbReference>
<dbReference type="InterPro" id="IPR035965">
    <property type="entry name" value="PAS-like_dom_sf"/>
</dbReference>
<dbReference type="SMART" id="SM00387">
    <property type="entry name" value="HATPase_c"/>
    <property type="match status" value="1"/>
</dbReference>
<dbReference type="InterPro" id="IPR005467">
    <property type="entry name" value="His_kinase_dom"/>
</dbReference>
<dbReference type="InterPro" id="IPR001789">
    <property type="entry name" value="Sig_transdc_resp-reg_receiver"/>
</dbReference>
<feature type="domain" description="HPt" evidence="23">
    <location>
        <begin position="1089"/>
        <end position="1180"/>
    </location>
</feature>
<dbReference type="SMART" id="SM00388">
    <property type="entry name" value="HisKA"/>
    <property type="match status" value="1"/>
</dbReference>
<dbReference type="PROSITE" id="PS50112">
    <property type="entry name" value="PAS"/>
    <property type="match status" value="1"/>
</dbReference>
<dbReference type="PROSITE" id="PS50894">
    <property type="entry name" value="HPT"/>
    <property type="match status" value="1"/>
</dbReference>
<evidence type="ECO:0000256" key="17">
    <source>
        <dbReference type="SAM" id="Phobius"/>
    </source>
</evidence>
<keyword evidence="12" id="KW-0902">Two-component regulatory system</keyword>
<dbReference type="Gene3D" id="1.10.287.130">
    <property type="match status" value="1"/>
</dbReference>
<dbReference type="Pfam" id="PF00989">
    <property type="entry name" value="PAS"/>
    <property type="match status" value="1"/>
</dbReference>
<dbReference type="SUPFAM" id="SSF52172">
    <property type="entry name" value="CheY-like"/>
    <property type="match status" value="2"/>
</dbReference>
<evidence type="ECO:0000256" key="1">
    <source>
        <dbReference type="ARBA" id="ARBA00000085"/>
    </source>
</evidence>
<dbReference type="PROSITE" id="PS50110">
    <property type="entry name" value="RESPONSE_REGULATORY"/>
    <property type="match status" value="2"/>
</dbReference>
<keyword evidence="4" id="KW-1003">Cell membrane</keyword>
<dbReference type="SMART" id="SM00091">
    <property type="entry name" value="PAS"/>
    <property type="match status" value="1"/>
</dbReference>
<feature type="modified residue" description="4-aspartylphosphate" evidence="15">
    <location>
        <position position="958"/>
    </location>
</feature>
<dbReference type="PROSITE" id="PS50109">
    <property type="entry name" value="HIS_KIN"/>
    <property type="match status" value="1"/>
</dbReference>
<dbReference type="RefSeq" id="WP_170209444.1">
    <property type="nucleotide sequence ID" value="NZ_JBHTGQ010000010.1"/>
</dbReference>
<feature type="domain" description="HAMP" evidence="22">
    <location>
        <begin position="304"/>
        <end position="357"/>
    </location>
</feature>
<evidence type="ECO:0000313" key="24">
    <source>
        <dbReference type="EMBL" id="MFC7749217.1"/>
    </source>
</evidence>
<dbReference type="Gene3D" id="3.30.565.10">
    <property type="entry name" value="Histidine kinase-like ATPase, C-terminal domain"/>
    <property type="match status" value="1"/>
</dbReference>
<keyword evidence="7 17" id="KW-0812">Transmembrane</keyword>
<dbReference type="Pfam" id="PF00672">
    <property type="entry name" value="HAMP"/>
    <property type="match status" value="1"/>
</dbReference>
<comment type="caution">
    <text evidence="24">The sequence shown here is derived from an EMBL/GenBank/DDBJ whole genome shotgun (WGS) entry which is preliminary data.</text>
</comment>
<feature type="region of interest" description="Disordered" evidence="16">
    <location>
        <begin position="1025"/>
        <end position="1061"/>
    </location>
</feature>
<evidence type="ECO:0000256" key="6">
    <source>
        <dbReference type="ARBA" id="ARBA00022679"/>
    </source>
</evidence>
<keyword evidence="25" id="KW-1185">Reference proteome</keyword>
<evidence type="ECO:0000256" key="5">
    <source>
        <dbReference type="ARBA" id="ARBA00022553"/>
    </source>
</evidence>
<dbReference type="Pfam" id="PF02518">
    <property type="entry name" value="HATPase_c"/>
    <property type="match status" value="1"/>
</dbReference>
<keyword evidence="13 17" id="KW-0472">Membrane</keyword>
<dbReference type="InterPro" id="IPR008207">
    <property type="entry name" value="Sig_transdc_His_kin_Hpt_dom"/>
</dbReference>
<evidence type="ECO:0000259" key="20">
    <source>
        <dbReference type="PROSITE" id="PS50112"/>
    </source>
</evidence>
<dbReference type="SMART" id="SM00448">
    <property type="entry name" value="REC"/>
    <property type="match status" value="2"/>
</dbReference>
<evidence type="ECO:0000259" key="22">
    <source>
        <dbReference type="PROSITE" id="PS50885"/>
    </source>
</evidence>
<dbReference type="PANTHER" id="PTHR45339:SF1">
    <property type="entry name" value="HYBRID SIGNAL TRANSDUCTION HISTIDINE KINASE J"/>
    <property type="match status" value="1"/>
</dbReference>
<feature type="compositionally biased region" description="Basic and acidic residues" evidence="16">
    <location>
        <begin position="888"/>
        <end position="902"/>
    </location>
</feature>
<keyword evidence="10" id="KW-0067">ATP-binding</keyword>
<reference evidence="25" key="1">
    <citation type="journal article" date="2019" name="Int. J. Syst. Evol. Microbiol.">
        <title>The Global Catalogue of Microorganisms (GCM) 10K type strain sequencing project: providing services to taxonomists for standard genome sequencing and annotation.</title>
        <authorList>
            <consortium name="The Broad Institute Genomics Platform"/>
            <consortium name="The Broad Institute Genome Sequencing Center for Infectious Disease"/>
            <person name="Wu L."/>
            <person name="Ma J."/>
        </authorList>
    </citation>
    <scope>NUCLEOTIDE SEQUENCE [LARGE SCALE GENOMIC DNA]</scope>
    <source>
        <strain evidence="25">JCM 18657</strain>
    </source>
</reference>
<name>A0ABW2UZ92_9BACL</name>
<dbReference type="Proteomes" id="UP001596528">
    <property type="component" value="Unassembled WGS sequence"/>
</dbReference>
<keyword evidence="11 17" id="KW-1133">Transmembrane helix</keyword>
<dbReference type="CDD" id="cd06225">
    <property type="entry name" value="HAMP"/>
    <property type="match status" value="1"/>
</dbReference>
<dbReference type="CDD" id="cd00082">
    <property type="entry name" value="HisKA"/>
    <property type="match status" value="1"/>
</dbReference>
<dbReference type="Gene3D" id="3.40.50.2300">
    <property type="match status" value="2"/>
</dbReference>
<dbReference type="Gene3D" id="6.10.340.10">
    <property type="match status" value="1"/>
</dbReference>
<dbReference type="EC" id="2.7.13.3" evidence="3"/>
<dbReference type="SMART" id="SM00086">
    <property type="entry name" value="PAC"/>
    <property type="match status" value="1"/>
</dbReference>
<evidence type="ECO:0000256" key="16">
    <source>
        <dbReference type="SAM" id="MobiDB-lite"/>
    </source>
</evidence>
<evidence type="ECO:0000256" key="12">
    <source>
        <dbReference type="ARBA" id="ARBA00023012"/>
    </source>
</evidence>
<feature type="domain" description="Response regulatory" evidence="19">
    <location>
        <begin position="754"/>
        <end position="872"/>
    </location>
</feature>
<dbReference type="SMART" id="SM00304">
    <property type="entry name" value="HAMP"/>
    <property type="match status" value="1"/>
</dbReference>
<feature type="domain" description="PAS" evidence="20">
    <location>
        <begin position="358"/>
        <end position="424"/>
    </location>
</feature>
<feature type="modified residue" description="4-aspartylphosphate" evidence="15">
    <location>
        <position position="804"/>
    </location>
</feature>
<dbReference type="CDD" id="cd00130">
    <property type="entry name" value="PAS"/>
    <property type="match status" value="1"/>
</dbReference>
<gene>
    <name evidence="24" type="ORF">ACFQWB_04575</name>
</gene>
<protein>
    <recommendedName>
        <fullName evidence="3">histidine kinase</fullName>
        <ecNumber evidence="3">2.7.13.3</ecNumber>
    </recommendedName>
</protein>
<dbReference type="CDD" id="cd16922">
    <property type="entry name" value="HATPase_EvgS-ArcB-TorS-like"/>
    <property type="match status" value="1"/>
</dbReference>
<dbReference type="EMBL" id="JBHTGQ010000010">
    <property type="protein sequence ID" value="MFC7749217.1"/>
    <property type="molecule type" value="Genomic_DNA"/>
</dbReference>
<dbReference type="SUPFAM" id="SSF158472">
    <property type="entry name" value="HAMP domain-like"/>
    <property type="match status" value="1"/>
</dbReference>
<feature type="region of interest" description="Disordered" evidence="16">
    <location>
        <begin position="876"/>
        <end position="902"/>
    </location>
</feature>
<evidence type="ECO:0000256" key="2">
    <source>
        <dbReference type="ARBA" id="ARBA00004651"/>
    </source>
</evidence>
<evidence type="ECO:0000256" key="11">
    <source>
        <dbReference type="ARBA" id="ARBA00022989"/>
    </source>
</evidence>
<organism evidence="24 25">
    <name type="scientific">Paenibacillus thermoaerophilus</name>
    <dbReference type="NCBI Taxonomy" id="1215385"/>
    <lineage>
        <taxon>Bacteria</taxon>
        <taxon>Bacillati</taxon>
        <taxon>Bacillota</taxon>
        <taxon>Bacilli</taxon>
        <taxon>Bacillales</taxon>
        <taxon>Paenibacillaceae</taxon>
        <taxon>Paenibacillus</taxon>
    </lineage>
</organism>
<dbReference type="InterPro" id="IPR003660">
    <property type="entry name" value="HAMP_dom"/>
</dbReference>
<comment type="subcellular location">
    <subcellularLocation>
        <location evidence="2">Cell membrane</location>
        <topology evidence="2">Multi-pass membrane protein</topology>
    </subcellularLocation>
</comment>
<dbReference type="CDD" id="cd00088">
    <property type="entry name" value="HPT"/>
    <property type="match status" value="1"/>
</dbReference>
<dbReference type="InterPro" id="IPR003661">
    <property type="entry name" value="HisK_dim/P_dom"/>
</dbReference>
<sequence>MNVSLRIRMTALLVFITGLGLILVGAINYATAKRTIQESLEKNALAKVVARAENLSAWVKTRMAELEVLSRTDLIRSGSRQQQLEYLRRERNRSGNEYVLTYGIGGTDGLMQLTDGGTAQLNIPGCESLFSQLMRGRPVVWGLTYHQDVEGGAVLPLVAPIRDHEERVVGILSQSLIVSQLFADKAEVHYVDSDRMLLFSRDGRVLHVSNYDEMKGLNLNADDSPIKPLVPDMMSSPFGVLHTEAGGVPLLVLHAAVPDLDWYIALVIEMNHFLKPVSTLLWQTVVTVAGILIVLGVSIFWLMNGMIGRIRQILRVTEHVASGDLAVQPIPAASVDEIGALAVSVNGMVEHLRELFGRLEAVISQNDYAMIVLDASYTVTYFNKAAEKMLGYAAADVVGKLTPLVWHDEREVVQRAIRYSRELDAVIDPDVSVFVCKPVRGLPGDDEWTFIRRDGTRLTVRLNVSAMRDPSGAVTGFVFIASDISEQKRIQSELVQATRKADEANRAKSDFLARMSHEIRTPLNGIIGLTELMKKTDMDDLQRDYHAKIVSSSVALLRIINDILDFSKVEAGKLELEMVRFNMDDVIHMLTDTIGVFLGGKPLEFLIELPDEMPSALIGDPLRLEQVLLNLCSNAVKFTERGTVALRLQLLAMTGGEARIRFEVTDTGIGMTPEQVARLFQPFTQADGSTSRKFGGTGLGLVISKNLIEMMGGKLNVTSAAGLGSSFTFDLSFPVPVHAQHQSYELPAELAGARVLVVEDHDKLRSSLQHQLNMAGCRTTAARNWKDSLRALEEDGGYDLVLLDLEGMDMHSQEAWRRYRHVLEARGIRCLVMTTAYGRDELASLAPEDRPGGILVKPVSRAALYRAVAAIWHKRPPAGRSAPEEEAAAAKETETTDSKEHRAAEGRILLAEDHEINRIVAVELLQSQGYEVQVAENGRRALEMLVAEPDRWDLVLMDLHMPEMDGYEATGIIRRMPEFERLPIVALTANAVKEDLEAGLRLGMNDIITKPIQLPQMLATLRRWIPNSEPGGGTASRTGQESSERSGLARRNGDRADTARASDIPESWKHLSISGVIDLEELMDRLEGKTAIVQHMFLTFRRDYAGFTDRLRQAWGDGNRAEARRLVHTLKGAAGNLSAHELQAFAAEVEEAIRSEKLGIPHLDQLDRHLRVLLALLREATENGTFGDKR</sequence>
<dbReference type="SUPFAM" id="SSF55874">
    <property type="entry name" value="ATPase domain of HSP90 chaperone/DNA topoisomerase II/histidine kinase"/>
    <property type="match status" value="1"/>
</dbReference>
<evidence type="ECO:0000256" key="10">
    <source>
        <dbReference type="ARBA" id="ARBA00022840"/>
    </source>
</evidence>
<keyword evidence="6" id="KW-0808">Transferase</keyword>
<dbReference type="Pfam" id="PF00512">
    <property type="entry name" value="HisKA"/>
    <property type="match status" value="1"/>
</dbReference>
<feature type="domain" description="Histidine kinase" evidence="18">
    <location>
        <begin position="514"/>
        <end position="735"/>
    </location>
</feature>
<feature type="compositionally biased region" description="Basic and acidic residues" evidence="16">
    <location>
        <begin position="1051"/>
        <end position="1060"/>
    </location>
</feature>
<dbReference type="Pfam" id="PF01627">
    <property type="entry name" value="Hpt"/>
    <property type="match status" value="1"/>
</dbReference>
<evidence type="ECO:0000259" key="23">
    <source>
        <dbReference type="PROSITE" id="PS50894"/>
    </source>
</evidence>
<dbReference type="InterPro" id="IPR036097">
    <property type="entry name" value="HisK_dim/P_sf"/>
</dbReference>
<evidence type="ECO:0000256" key="14">
    <source>
        <dbReference type="PROSITE-ProRule" id="PRU00110"/>
    </source>
</evidence>
<evidence type="ECO:0000259" key="21">
    <source>
        <dbReference type="PROSITE" id="PS50113"/>
    </source>
</evidence>
<feature type="domain" description="Response regulatory" evidence="19">
    <location>
        <begin position="907"/>
        <end position="1025"/>
    </location>
</feature>
<keyword evidence="8" id="KW-0547">Nucleotide-binding</keyword>
<dbReference type="PROSITE" id="PS50885">
    <property type="entry name" value="HAMP"/>
    <property type="match status" value="1"/>
</dbReference>
<evidence type="ECO:0000256" key="8">
    <source>
        <dbReference type="ARBA" id="ARBA00022741"/>
    </source>
</evidence>
<evidence type="ECO:0000259" key="18">
    <source>
        <dbReference type="PROSITE" id="PS50109"/>
    </source>
</evidence>
<dbReference type="PROSITE" id="PS50113">
    <property type="entry name" value="PAC"/>
    <property type="match status" value="1"/>
</dbReference>